<reference evidence="6 7" key="1">
    <citation type="submission" date="2013-08" db="EMBL/GenBank/DDBJ databases">
        <title>The genome sequence of Knoellia sinensis.</title>
        <authorList>
            <person name="Zhu W."/>
            <person name="Wang G."/>
        </authorList>
    </citation>
    <scope>NUCLEOTIDE SEQUENCE [LARGE SCALE GENOMIC DNA]</scope>
    <source>
        <strain evidence="6 7">KCTC 19936</strain>
    </source>
</reference>
<dbReference type="eggNOG" id="COG2189">
    <property type="taxonomic scope" value="Bacteria"/>
</dbReference>
<evidence type="ECO:0000313" key="7">
    <source>
        <dbReference type="Proteomes" id="UP000030002"/>
    </source>
</evidence>
<keyword evidence="4" id="KW-0949">S-adenosyl-L-methionine</keyword>
<dbReference type="PRINTS" id="PR00506">
    <property type="entry name" value="D21N6MTFRASE"/>
</dbReference>
<dbReference type="STRING" id="1385520.N802_06620"/>
<dbReference type="PIRSF" id="PIRSF015855">
    <property type="entry name" value="TypeIII_Mtase_mKpnI"/>
    <property type="match status" value="1"/>
</dbReference>
<feature type="domain" description="DNA methylase N-4/N-6" evidence="5">
    <location>
        <begin position="121"/>
        <end position="472"/>
    </location>
</feature>
<dbReference type="GO" id="GO:0003677">
    <property type="term" value="F:DNA binding"/>
    <property type="evidence" value="ECO:0007669"/>
    <property type="project" value="InterPro"/>
</dbReference>
<dbReference type="GO" id="GO:0032259">
    <property type="term" value="P:methylation"/>
    <property type="evidence" value="ECO:0007669"/>
    <property type="project" value="UniProtKB-KW"/>
</dbReference>
<dbReference type="SUPFAM" id="SSF53335">
    <property type="entry name" value="S-adenosyl-L-methionine-dependent methyltransferases"/>
    <property type="match status" value="1"/>
</dbReference>
<organism evidence="6 7">
    <name type="scientific">Knoellia sinensis KCTC 19936</name>
    <dbReference type="NCBI Taxonomy" id="1385520"/>
    <lineage>
        <taxon>Bacteria</taxon>
        <taxon>Bacillati</taxon>
        <taxon>Actinomycetota</taxon>
        <taxon>Actinomycetes</taxon>
        <taxon>Micrococcales</taxon>
        <taxon>Intrasporangiaceae</taxon>
        <taxon>Knoellia</taxon>
    </lineage>
</organism>
<dbReference type="InterPro" id="IPR002295">
    <property type="entry name" value="N4/N6-MTase_EcoPI_Mod-like"/>
</dbReference>
<proteinExistence type="inferred from homology"/>
<comment type="caution">
    <text evidence="6">The sequence shown here is derived from an EMBL/GenBank/DDBJ whole genome shotgun (WGS) entry which is preliminary data.</text>
</comment>
<dbReference type="InterPro" id="IPR029063">
    <property type="entry name" value="SAM-dependent_MTases_sf"/>
</dbReference>
<dbReference type="InterPro" id="IPR002941">
    <property type="entry name" value="DNA_methylase_N4/N6"/>
</dbReference>
<evidence type="ECO:0000256" key="1">
    <source>
        <dbReference type="ARBA" id="ARBA00006594"/>
    </source>
</evidence>
<sequence>MEKLRMTSPDLTVSNVAKIAELFPCVITESVNADGIPVKAIDFDVLRQELSDHVVEGPRERYRLDWPGKRAAAIAANTPIAKTLRPVRGESIDFDATRNLLIEGDNLDALKLLQESYLGKVKLIYIDPPYNTGSDLIYDDDFARSRAEFLVGSGQNDRSGSRLVANPETNGRFHSDWLSMLYPRIKLARNLLSEDGVLVLSIDDGEHAGAVEICKEIFGASNYLASVARVTKKTSNKGTHFAPSKDYLVTVARNADAVGPLMDEVDEAYRRKFSATDERGAFATVGLYQASLDPLRGCSNQRYWIECPDGSFALPPGPHRPEIIEDAANLSPTSREDKVWRWSFDSYLQKKELLVFKETATSPLQDEAGNQSKWNVYTKYYLDDRLADGKRPRDFLDGVTNDQGAKALNELGMGKFFDYSKPPELVRRLLAWIADPDALVLDFFAGSGTTGHAVMQQNAADGGRRSFICVQLPEEIDKKSEAIGAGYTTISELCRERLVRSSEQVAERAGLTAAELDLGFRFLRTDSTNLTDVLRTPDETGQDELAGLEDSVKPGRTGEDLLFQVLIAWGLEVSVPIAVEQVEGREVFVVDDGALVACFDDVTPELVRALAKQEPLRAVFRDSGFASDDARINAEQTFKELSPATDVKAI</sequence>
<evidence type="ECO:0000313" key="6">
    <source>
        <dbReference type="EMBL" id="KGN30662.1"/>
    </source>
</evidence>
<protein>
    <submittedName>
        <fullName evidence="6">DNA methyltransferase</fullName>
    </submittedName>
</protein>
<evidence type="ECO:0000256" key="4">
    <source>
        <dbReference type="ARBA" id="ARBA00022691"/>
    </source>
</evidence>
<accession>A0A0A0J3G5</accession>
<evidence type="ECO:0000256" key="3">
    <source>
        <dbReference type="ARBA" id="ARBA00022679"/>
    </source>
</evidence>
<dbReference type="AlphaFoldDB" id="A0A0A0J3G5"/>
<dbReference type="PROSITE" id="PS00092">
    <property type="entry name" value="N6_MTASE"/>
    <property type="match status" value="1"/>
</dbReference>
<dbReference type="Gene3D" id="3.40.50.150">
    <property type="entry name" value="Vaccinia Virus protein VP39"/>
    <property type="match status" value="1"/>
</dbReference>
<evidence type="ECO:0000259" key="5">
    <source>
        <dbReference type="Pfam" id="PF01555"/>
    </source>
</evidence>
<dbReference type="Pfam" id="PF01555">
    <property type="entry name" value="N6_N4_Mtase"/>
    <property type="match status" value="1"/>
</dbReference>
<dbReference type="Proteomes" id="UP000030002">
    <property type="component" value="Unassembled WGS sequence"/>
</dbReference>
<name>A0A0A0J3G5_9MICO</name>
<keyword evidence="2 6" id="KW-0489">Methyltransferase</keyword>
<evidence type="ECO:0000256" key="2">
    <source>
        <dbReference type="ARBA" id="ARBA00022603"/>
    </source>
</evidence>
<gene>
    <name evidence="6" type="ORF">N802_06620</name>
</gene>
<keyword evidence="7" id="KW-1185">Reference proteome</keyword>
<keyword evidence="3 6" id="KW-0808">Transferase</keyword>
<comment type="similarity">
    <text evidence="1">Belongs to the N(4)/N(6)-methyltransferase family.</text>
</comment>
<dbReference type="GO" id="GO:0008170">
    <property type="term" value="F:N-methyltransferase activity"/>
    <property type="evidence" value="ECO:0007669"/>
    <property type="project" value="InterPro"/>
</dbReference>
<dbReference type="InterPro" id="IPR002052">
    <property type="entry name" value="DNA_methylase_N6_adenine_CS"/>
</dbReference>
<dbReference type="EMBL" id="AVPJ01000017">
    <property type="protein sequence ID" value="KGN30662.1"/>
    <property type="molecule type" value="Genomic_DNA"/>
</dbReference>